<organism evidence="10 11">
    <name type="scientific">Candidatus Shapirobacteria bacterium CG10_big_fil_rev_8_21_14_0_10_40_9</name>
    <dbReference type="NCBI Taxonomy" id="1974888"/>
    <lineage>
        <taxon>Bacteria</taxon>
        <taxon>Candidatus Shapironibacteriota</taxon>
    </lineage>
</organism>
<dbReference type="EMBL" id="PFEK01000052">
    <property type="protein sequence ID" value="PJE67394.1"/>
    <property type="molecule type" value="Genomic_DNA"/>
</dbReference>
<feature type="transmembrane region" description="Helical" evidence="8">
    <location>
        <begin position="289"/>
        <end position="307"/>
    </location>
</feature>
<feature type="domain" description="Glycosyltransferase RgtA/B/C/D-like" evidence="9">
    <location>
        <begin position="92"/>
        <end position="251"/>
    </location>
</feature>
<evidence type="ECO:0000256" key="8">
    <source>
        <dbReference type="SAM" id="Phobius"/>
    </source>
</evidence>
<keyword evidence="7 8" id="KW-0472">Membrane</keyword>
<name>A0A2M8L393_9BACT</name>
<keyword evidence="3" id="KW-0328">Glycosyltransferase</keyword>
<feature type="transmembrane region" description="Helical" evidence="8">
    <location>
        <begin position="313"/>
        <end position="331"/>
    </location>
</feature>
<accession>A0A2M8L393</accession>
<evidence type="ECO:0000313" key="10">
    <source>
        <dbReference type="EMBL" id="PJE67394.1"/>
    </source>
</evidence>
<evidence type="ECO:0000256" key="5">
    <source>
        <dbReference type="ARBA" id="ARBA00022692"/>
    </source>
</evidence>
<dbReference type="GO" id="GO:0016763">
    <property type="term" value="F:pentosyltransferase activity"/>
    <property type="evidence" value="ECO:0007669"/>
    <property type="project" value="TreeGrafter"/>
</dbReference>
<keyword evidence="5 8" id="KW-0812">Transmembrane</keyword>
<dbReference type="Pfam" id="PF13231">
    <property type="entry name" value="PMT_2"/>
    <property type="match status" value="1"/>
</dbReference>
<feature type="transmembrane region" description="Helical" evidence="8">
    <location>
        <begin position="140"/>
        <end position="160"/>
    </location>
</feature>
<dbReference type="PANTHER" id="PTHR33908:SF11">
    <property type="entry name" value="MEMBRANE PROTEIN"/>
    <property type="match status" value="1"/>
</dbReference>
<evidence type="ECO:0000259" key="9">
    <source>
        <dbReference type="Pfam" id="PF13231"/>
    </source>
</evidence>
<feature type="transmembrane region" description="Helical" evidence="8">
    <location>
        <begin position="111"/>
        <end position="131"/>
    </location>
</feature>
<evidence type="ECO:0000256" key="7">
    <source>
        <dbReference type="ARBA" id="ARBA00023136"/>
    </source>
</evidence>
<dbReference type="PANTHER" id="PTHR33908">
    <property type="entry name" value="MANNOSYLTRANSFERASE YKCB-RELATED"/>
    <property type="match status" value="1"/>
</dbReference>
<evidence type="ECO:0000256" key="4">
    <source>
        <dbReference type="ARBA" id="ARBA00022679"/>
    </source>
</evidence>
<dbReference type="GO" id="GO:0005886">
    <property type="term" value="C:plasma membrane"/>
    <property type="evidence" value="ECO:0007669"/>
    <property type="project" value="UniProtKB-SubCell"/>
</dbReference>
<feature type="transmembrane region" description="Helical" evidence="8">
    <location>
        <begin position="12"/>
        <end position="33"/>
    </location>
</feature>
<evidence type="ECO:0000256" key="6">
    <source>
        <dbReference type="ARBA" id="ARBA00022989"/>
    </source>
</evidence>
<keyword evidence="2" id="KW-1003">Cell membrane</keyword>
<proteinExistence type="predicted"/>
<feature type="transmembrane region" description="Helical" evidence="8">
    <location>
        <begin position="365"/>
        <end position="387"/>
    </location>
</feature>
<gene>
    <name evidence="10" type="ORF">COU95_02655</name>
</gene>
<dbReference type="Proteomes" id="UP000231474">
    <property type="component" value="Unassembled WGS sequence"/>
</dbReference>
<keyword evidence="6 8" id="KW-1133">Transmembrane helix</keyword>
<feature type="transmembrane region" description="Helical" evidence="8">
    <location>
        <begin position="234"/>
        <end position="252"/>
    </location>
</feature>
<keyword evidence="4" id="KW-0808">Transferase</keyword>
<feature type="transmembrane region" description="Helical" evidence="8">
    <location>
        <begin position="189"/>
        <end position="214"/>
    </location>
</feature>
<evidence type="ECO:0000256" key="2">
    <source>
        <dbReference type="ARBA" id="ARBA00022475"/>
    </source>
</evidence>
<evidence type="ECO:0000256" key="1">
    <source>
        <dbReference type="ARBA" id="ARBA00004651"/>
    </source>
</evidence>
<feature type="transmembrane region" description="Helical" evidence="8">
    <location>
        <begin position="338"/>
        <end position="359"/>
    </location>
</feature>
<evidence type="ECO:0000313" key="11">
    <source>
        <dbReference type="Proteomes" id="UP000231474"/>
    </source>
</evidence>
<reference evidence="11" key="1">
    <citation type="submission" date="2017-09" db="EMBL/GenBank/DDBJ databases">
        <title>Depth-based differentiation of microbial function through sediment-hosted aquifers and enrichment of novel symbionts in the deep terrestrial subsurface.</title>
        <authorList>
            <person name="Probst A.J."/>
            <person name="Ladd B."/>
            <person name="Jarett J.K."/>
            <person name="Geller-Mcgrath D.E."/>
            <person name="Sieber C.M.K."/>
            <person name="Emerson J.B."/>
            <person name="Anantharaman K."/>
            <person name="Thomas B.C."/>
            <person name="Malmstrom R."/>
            <person name="Stieglmeier M."/>
            <person name="Klingl A."/>
            <person name="Woyke T."/>
            <person name="Ryan C.M."/>
            <person name="Banfield J.F."/>
        </authorList>
    </citation>
    <scope>NUCLEOTIDE SEQUENCE [LARGE SCALE GENOMIC DNA]</scope>
</reference>
<dbReference type="InterPro" id="IPR050297">
    <property type="entry name" value="LipidA_mod_glycosyltrf_83"/>
</dbReference>
<comment type="subcellular location">
    <subcellularLocation>
        <location evidence="1">Cell membrane</location>
        <topology evidence="1">Multi-pass membrane protein</topology>
    </subcellularLocation>
</comment>
<dbReference type="GO" id="GO:0009103">
    <property type="term" value="P:lipopolysaccharide biosynthetic process"/>
    <property type="evidence" value="ECO:0007669"/>
    <property type="project" value="UniProtKB-ARBA"/>
</dbReference>
<comment type="caution">
    <text evidence="10">The sequence shown here is derived from an EMBL/GenBank/DDBJ whole genome shotgun (WGS) entry which is preliminary data.</text>
</comment>
<evidence type="ECO:0000256" key="3">
    <source>
        <dbReference type="ARBA" id="ARBA00022676"/>
    </source>
</evidence>
<dbReference type="InterPro" id="IPR038731">
    <property type="entry name" value="RgtA/B/C-like"/>
</dbReference>
<sequence>MSKKILLRSNKLCLFEYFLLSIILIGAFLVRLYSIDSPLADWHSWRQADTSAVSRNFLKYSFDLLHPRFDDISNIPSGKENPQGWRMVEFPIYNFLQAKAASTFPQKSLEWWGRMISIIFSLGSLIFLYLITKKYLGPKIGLFSAFFFGFLPFNIFYSRVILPEPMMIFTSLGMIYLFSKWLEDGKYSFLYYLLSLILAGITFLLKPFGLFLFFPLVYLLWRRWQFGIFKKPHFYVYVLMSILPFVLWRVWIAQFPEGIPSFIWLLNEGGIRFKGAFFRWIFAERLGKLILGYWGLVFFTLGILTKPSKKDGWFFHWWLVAILFYFTVFAGGNVRHDYYQIIAIPVVCIFLAKGFNLFLNPPPNFSRLITFLLSLITLLFMFAFSWYEVRGFFNINHPEIVEAGKAVDRLVPKNAKVVAPYNGDTAFLYQTNRQGWPALVNSVDYLISKGANFYVSVSFDKETLELMKEYPILEKTDKYVILSFQEKK</sequence>
<dbReference type="AlphaFoldDB" id="A0A2M8L393"/>
<protein>
    <recommendedName>
        <fullName evidence="9">Glycosyltransferase RgtA/B/C/D-like domain-containing protein</fullName>
    </recommendedName>
</protein>